<proteinExistence type="predicted"/>
<comment type="caution">
    <text evidence="1">The sequence shown here is derived from an EMBL/GenBank/DDBJ whole genome shotgun (WGS) entry which is preliminary data.</text>
</comment>
<organism evidence="1 2">
    <name type="scientific">Geobacter hydrogenophilus</name>
    <dbReference type="NCBI Taxonomy" id="40983"/>
    <lineage>
        <taxon>Bacteria</taxon>
        <taxon>Pseudomonadati</taxon>
        <taxon>Thermodesulfobacteriota</taxon>
        <taxon>Desulfuromonadia</taxon>
        <taxon>Geobacterales</taxon>
        <taxon>Geobacteraceae</taxon>
        <taxon>Geobacter</taxon>
    </lineage>
</organism>
<accession>A0A9W6FYQ4</accession>
<dbReference type="AlphaFoldDB" id="A0A9W6FYQ4"/>
<protein>
    <submittedName>
        <fullName evidence="1">Uncharacterized protein</fullName>
    </submittedName>
</protein>
<dbReference type="RefSeq" id="WP_214186722.1">
    <property type="nucleotide sequence ID" value="NZ_BSDS01000001.1"/>
</dbReference>
<evidence type="ECO:0000313" key="1">
    <source>
        <dbReference type="EMBL" id="GLI37269.1"/>
    </source>
</evidence>
<dbReference type="EMBL" id="BSDS01000001">
    <property type="protein sequence ID" value="GLI37269.1"/>
    <property type="molecule type" value="Genomic_DNA"/>
</dbReference>
<gene>
    <name evidence="1" type="ORF">GHYDROH2_07700</name>
</gene>
<reference evidence="1" key="1">
    <citation type="submission" date="2022-12" db="EMBL/GenBank/DDBJ databases">
        <title>Reference genome sequencing for broad-spectrum identification of bacterial and archaeal isolates by mass spectrometry.</title>
        <authorList>
            <person name="Sekiguchi Y."/>
            <person name="Tourlousse D.M."/>
        </authorList>
    </citation>
    <scope>NUCLEOTIDE SEQUENCE</scope>
    <source>
        <strain evidence="1">H2</strain>
    </source>
</reference>
<keyword evidence="2" id="KW-1185">Reference proteome</keyword>
<sequence length="71" mass="8118">MRCEFNDGLRVSYSGKLRIHKGDEVSVALDRDEIPMDIQDELLEAALHESCSEMRDIAREVTETFGTYVPE</sequence>
<evidence type="ECO:0000313" key="2">
    <source>
        <dbReference type="Proteomes" id="UP001144352"/>
    </source>
</evidence>
<name>A0A9W6FYQ4_9BACT</name>
<dbReference type="Proteomes" id="UP001144352">
    <property type="component" value="Unassembled WGS sequence"/>
</dbReference>